<sequence>MRTYQPRGFVVTNLRQYDHEAHLASTIRILSIRLEELRTALVSLPIRQRYSKNRDFQMPYQVLPGLAVISIAFSLMGVGFGAVNKWQARNNMQSKLELLTDWDRMMDERDRKLAAKDAAAYAEK</sequence>
<accession>M4BJL9</accession>
<evidence type="ECO:0000313" key="2">
    <source>
        <dbReference type="EnsemblProtists" id="HpaP806598"/>
    </source>
</evidence>
<keyword evidence="1" id="KW-0812">Transmembrane</keyword>
<keyword evidence="3" id="KW-1185">Reference proteome</keyword>
<reference evidence="3" key="1">
    <citation type="journal article" date="2010" name="Science">
        <title>Signatures of adaptation to obligate biotrophy in the Hyaloperonospora arabidopsidis genome.</title>
        <authorList>
            <person name="Baxter L."/>
            <person name="Tripathy S."/>
            <person name="Ishaque N."/>
            <person name="Boot N."/>
            <person name="Cabral A."/>
            <person name="Kemen E."/>
            <person name="Thines M."/>
            <person name="Ah-Fong A."/>
            <person name="Anderson R."/>
            <person name="Badejoko W."/>
            <person name="Bittner-Eddy P."/>
            <person name="Boore J.L."/>
            <person name="Chibucos M.C."/>
            <person name="Coates M."/>
            <person name="Dehal P."/>
            <person name="Delehaunty K."/>
            <person name="Dong S."/>
            <person name="Downton P."/>
            <person name="Dumas B."/>
            <person name="Fabro G."/>
            <person name="Fronick C."/>
            <person name="Fuerstenberg S.I."/>
            <person name="Fulton L."/>
            <person name="Gaulin E."/>
            <person name="Govers F."/>
            <person name="Hughes L."/>
            <person name="Humphray S."/>
            <person name="Jiang R.H."/>
            <person name="Judelson H."/>
            <person name="Kamoun S."/>
            <person name="Kyung K."/>
            <person name="Meijer H."/>
            <person name="Minx P."/>
            <person name="Morris P."/>
            <person name="Nelson J."/>
            <person name="Phuntumart V."/>
            <person name="Qutob D."/>
            <person name="Rehmany A."/>
            <person name="Rougon-Cardoso A."/>
            <person name="Ryden P."/>
            <person name="Torto-Alalibo T."/>
            <person name="Studholme D."/>
            <person name="Wang Y."/>
            <person name="Win J."/>
            <person name="Wood J."/>
            <person name="Clifton S.W."/>
            <person name="Rogers J."/>
            <person name="Van den Ackerveken G."/>
            <person name="Jones J.D."/>
            <person name="McDowell J.M."/>
            <person name="Beynon J."/>
            <person name="Tyler B.M."/>
        </authorList>
    </citation>
    <scope>NUCLEOTIDE SEQUENCE [LARGE SCALE GENOMIC DNA]</scope>
    <source>
        <strain evidence="3">Emoy2</strain>
    </source>
</reference>
<dbReference type="Proteomes" id="UP000011713">
    <property type="component" value="Unassembled WGS sequence"/>
</dbReference>
<evidence type="ECO:0000313" key="3">
    <source>
        <dbReference type="Proteomes" id="UP000011713"/>
    </source>
</evidence>
<dbReference type="Pfam" id="PF15879">
    <property type="entry name" value="MWFE"/>
    <property type="match status" value="1"/>
</dbReference>
<name>M4BJL9_HYAAE</name>
<evidence type="ECO:0000256" key="1">
    <source>
        <dbReference type="SAM" id="Phobius"/>
    </source>
</evidence>
<proteinExistence type="predicted"/>
<dbReference type="EnsemblProtists" id="HpaT806598">
    <property type="protein sequence ID" value="HpaP806598"/>
    <property type="gene ID" value="HpaG806598"/>
</dbReference>
<dbReference type="HOGENOM" id="CLU_2008319_0_0_1"/>
<dbReference type="AlphaFoldDB" id="M4BJL9"/>
<organism evidence="2 3">
    <name type="scientific">Hyaloperonospora arabidopsidis (strain Emoy2)</name>
    <name type="common">Downy mildew agent</name>
    <name type="synonym">Peronospora arabidopsidis</name>
    <dbReference type="NCBI Taxonomy" id="559515"/>
    <lineage>
        <taxon>Eukaryota</taxon>
        <taxon>Sar</taxon>
        <taxon>Stramenopiles</taxon>
        <taxon>Oomycota</taxon>
        <taxon>Peronosporomycetes</taxon>
        <taxon>Peronosporales</taxon>
        <taxon>Peronosporaceae</taxon>
        <taxon>Hyaloperonospora</taxon>
    </lineage>
</organism>
<protein>
    <submittedName>
        <fullName evidence="2">Uncharacterized protein</fullName>
    </submittedName>
</protein>
<dbReference type="InterPro" id="IPR017384">
    <property type="entry name" value="NADH_Ub_cplx-1_asu_su-1"/>
</dbReference>
<keyword evidence="1" id="KW-0472">Membrane</keyword>
<reference evidence="2" key="2">
    <citation type="submission" date="2015-06" db="UniProtKB">
        <authorList>
            <consortium name="EnsemblProtists"/>
        </authorList>
    </citation>
    <scope>IDENTIFICATION</scope>
    <source>
        <strain evidence="2">Emoy2</strain>
    </source>
</reference>
<keyword evidence="1" id="KW-1133">Transmembrane helix</keyword>
<dbReference type="InParanoid" id="M4BJL9"/>
<dbReference type="EMBL" id="JH598326">
    <property type="status" value="NOT_ANNOTATED_CDS"/>
    <property type="molecule type" value="Genomic_DNA"/>
</dbReference>
<dbReference type="VEuPathDB" id="FungiDB:HpaG806598"/>
<feature type="transmembrane region" description="Helical" evidence="1">
    <location>
        <begin position="62"/>
        <end position="83"/>
    </location>
</feature>
<dbReference type="eggNOG" id="ENOG502R70S">
    <property type="taxonomic scope" value="Eukaryota"/>
</dbReference>